<dbReference type="AlphaFoldDB" id="A0AAE0HRU1"/>
<gene>
    <name evidence="2" type="ORF">B0H66DRAFT_571496</name>
</gene>
<dbReference type="EMBL" id="JAUEDM010000029">
    <property type="protein sequence ID" value="KAK3311753.1"/>
    <property type="molecule type" value="Genomic_DNA"/>
</dbReference>
<sequence>MMRFSSVFIFFPLVGSRVHQHCPAVRGPSGSSSRTTTTGFLNIFNGLPNNRRRRHRVPQRRRTLVLGRCVDLCSMDSLPS</sequence>
<accession>A0AAE0HRU1</accession>
<keyword evidence="3" id="KW-1185">Reference proteome</keyword>
<keyword evidence="1" id="KW-0732">Signal</keyword>
<dbReference type="Proteomes" id="UP001283341">
    <property type="component" value="Unassembled WGS sequence"/>
</dbReference>
<evidence type="ECO:0008006" key="4">
    <source>
        <dbReference type="Google" id="ProtNLM"/>
    </source>
</evidence>
<feature type="signal peptide" evidence="1">
    <location>
        <begin position="1"/>
        <end position="16"/>
    </location>
</feature>
<reference evidence="2" key="1">
    <citation type="journal article" date="2023" name="Mol. Phylogenet. Evol.">
        <title>Genome-scale phylogeny and comparative genomics of the fungal order Sordariales.</title>
        <authorList>
            <person name="Hensen N."/>
            <person name="Bonometti L."/>
            <person name="Westerberg I."/>
            <person name="Brannstrom I.O."/>
            <person name="Guillou S."/>
            <person name="Cros-Aarteil S."/>
            <person name="Calhoun S."/>
            <person name="Haridas S."/>
            <person name="Kuo A."/>
            <person name="Mondo S."/>
            <person name="Pangilinan J."/>
            <person name="Riley R."/>
            <person name="LaButti K."/>
            <person name="Andreopoulos B."/>
            <person name="Lipzen A."/>
            <person name="Chen C."/>
            <person name="Yan M."/>
            <person name="Daum C."/>
            <person name="Ng V."/>
            <person name="Clum A."/>
            <person name="Steindorff A."/>
            <person name="Ohm R.A."/>
            <person name="Martin F."/>
            <person name="Silar P."/>
            <person name="Natvig D.O."/>
            <person name="Lalanne C."/>
            <person name="Gautier V."/>
            <person name="Ament-Velasquez S.L."/>
            <person name="Kruys A."/>
            <person name="Hutchinson M.I."/>
            <person name="Powell A.J."/>
            <person name="Barry K."/>
            <person name="Miller A.N."/>
            <person name="Grigoriev I.V."/>
            <person name="Debuchy R."/>
            <person name="Gladieux P."/>
            <person name="Hiltunen Thoren M."/>
            <person name="Johannesson H."/>
        </authorList>
    </citation>
    <scope>NUCLEOTIDE SEQUENCE</scope>
    <source>
        <strain evidence="2">CBS 118394</strain>
    </source>
</reference>
<name>A0AAE0HRU1_9PEZI</name>
<evidence type="ECO:0000256" key="1">
    <source>
        <dbReference type="SAM" id="SignalP"/>
    </source>
</evidence>
<feature type="chain" id="PRO_5042023464" description="Secreted protein" evidence="1">
    <location>
        <begin position="17"/>
        <end position="80"/>
    </location>
</feature>
<evidence type="ECO:0000313" key="2">
    <source>
        <dbReference type="EMBL" id="KAK3311753.1"/>
    </source>
</evidence>
<evidence type="ECO:0000313" key="3">
    <source>
        <dbReference type="Proteomes" id="UP001283341"/>
    </source>
</evidence>
<reference evidence="2" key="2">
    <citation type="submission" date="2023-06" db="EMBL/GenBank/DDBJ databases">
        <authorList>
            <consortium name="Lawrence Berkeley National Laboratory"/>
            <person name="Haridas S."/>
            <person name="Hensen N."/>
            <person name="Bonometti L."/>
            <person name="Westerberg I."/>
            <person name="Brannstrom I.O."/>
            <person name="Guillou S."/>
            <person name="Cros-Aarteil S."/>
            <person name="Calhoun S."/>
            <person name="Kuo A."/>
            <person name="Mondo S."/>
            <person name="Pangilinan J."/>
            <person name="Riley R."/>
            <person name="Labutti K."/>
            <person name="Andreopoulos B."/>
            <person name="Lipzen A."/>
            <person name="Chen C."/>
            <person name="Yanf M."/>
            <person name="Daum C."/>
            <person name="Ng V."/>
            <person name="Clum A."/>
            <person name="Steindorff A."/>
            <person name="Ohm R."/>
            <person name="Martin F."/>
            <person name="Silar P."/>
            <person name="Natvig D."/>
            <person name="Lalanne C."/>
            <person name="Gautier V."/>
            <person name="Ament-Velasquez S.L."/>
            <person name="Kruys A."/>
            <person name="Hutchinson M.I."/>
            <person name="Powell A.J."/>
            <person name="Barry K."/>
            <person name="Miller A.N."/>
            <person name="Grigoriev I.V."/>
            <person name="Debuchy R."/>
            <person name="Gladieux P."/>
            <person name="Thoren M.H."/>
            <person name="Johannesson H."/>
        </authorList>
    </citation>
    <scope>NUCLEOTIDE SEQUENCE</scope>
    <source>
        <strain evidence="2">CBS 118394</strain>
    </source>
</reference>
<organism evidence="2 3">
    <name type="scientific">Apodospora peruviana</name>
    <dbReference type="NCBI Taxonomy" id="516989"/>
    <lineage>
        <taxon>Eukaryota</taxon>
        <taxon>Fungi</taxon>
        <taxon>Dikarya</taxon>
        <taxon>Ascomycota</taxon>
        <taxon>Pezizomycotina</taxon>
        <taxon>Sordariomycetes</taxon>
        <taxon>Sordariomycetidae</taxon>
        <taxon>Sordariales</taxon>
        <taxon>Lasiosphaeriaceae</taxon>
        <taxon>Apodospora</taxon>
    </lineage>
</organism>
<proteinExistence type="predicted"/>
<protein>
    <recommendedName>
        <fullName evidence="4">Secreted protein</fullName>
    </recommendedName>
</protein>
<comment type="caution">
    <text evidence="2">The sequence shown here is derived from an EMBL/GenBank/DDBJ whole genome shotgun (WGS) entry which is preliminary data.</text>
</comment>